<organism evidence="1 2">
    <name type="scientific">Streblomastix strix</name>
    <dbReference type="NCBI Taxonomy" id="222440"/>
    <lineage>
        <taxon>Eukaryota</taxon>
        <taxon>Metamonada</taxon>
        <taxon>Preaxostyla</taxon>
        <taxon>Oxymonadida</taxon>
        <taxon>Streblomastigidae</taxon>
        <taxon>Streblomastix</taxon>
    </lineage>
</organism>
<dbReference type="Proteomes" id="UP000324800">
    <property type="component" value="Unassembled WGS sequence"/>
</dbReference>
<proteinExistence type="predicted"/>
<dbReference type="EMBL" id="SNRW01001767">
    <property type="protein sequence ID" value="KAA6395119.1"/>
    <property type="molecule type" value="Genomic_DNA"/>
</dbReference>
<sequence length="193" mass="22537">MAFESDEDTRLELIEQFDEEIEDIIRDVKKMESTLIEDSKQTFIKTQYNGIEIIVRQSDGYINVSKIVVALKYNERTICASPKFAYTVTQIMDKINERIQLSHQLDDTTSMAVHADIVFNQDLEEKEIINNQLRQKLSNRQQDLPAAGVPIHHETQYILFLEQSSVDDGYITYSIRRQDESGMSPYRLQRLKK</sequence>
<gene>
    <name evidence="1" type="ORF">EZS28_009358</name>
</gene>
<dbReference type="AlphaFoldDB" id="A0A5J4WLB8"/>
<protein>
    <submittedName>
        <fullName evidence="1">Uncharacterized protein</fullName>
    </submittedName>
</protein>
<evidence type="ECO:0000313" key="2">
    <source>
        <dbReference type="Proteomes" id="UP000324800"/>
    </source>
</evidence>
<accession>A0A5J4WLB8</accession>
<comment type="caution">
    <text evidence="1">The sequence shown here is derived from an EMBL/GenBank/DDBJ whole genome shotgun (WGS) entry which is preliminary data.</text>
</comment>
<name>A0A5J4WLB8_9EUKA</name>
<evidence type="ECO:0000313" key="1">
    <source>
        <dbReference type="EMBL" id="KAA6395119.1"/>
    </source>
</evidence>
<reference evidence="1 2" key="1">
    <citation type="submission" date="2019-03" db="EMBL/GenBank/DDBJ databases">
        <title>Single cell metagenomics reveals metabolic interactions within the superorganism composed of flagellate Streblomastix strix and complex community of Bacteroidetes bacteria on its surface.</title>
        <authorList>
            <person name="Treitli S.C."/>
            <person name="Kolisko M."/>
            <person name="Husnik F."/>
            <person name="Keeling P."/>
            <person name="Hampl V."/>
        </authorList>
    </citation>
    <scope>NUCLEOTIDE SEQUENCE [LARGE SCALE GENOMIC DNA]</scope>
    <source>
        <strain evidence="1">ST1C</strain>
    </source>
</reference>